<proteinExistence type="predicted"/>
<evidence type="ECO:0000313" key="1">
    <source>
        <dbReference type="EMBL" id="CAH0058837.1"/>
    </source>
</evidence>
<comment type="caution">
    <text evidence="1">The sequence shown here is derived from an EMBL/GenBank/DDBJ whole genome shotgun (WGS) entry which is preliminary data.</text>
</comment>
<protein>
    <submittedName>
        <fullName evidence="1">Uncharacterized protein</fullName>
    </submittedName>
</protein>
<accession>A0A9P0EQV0</accession>
<gene>
    <name evidence="1" type="ORF">CSOL1703_00007864</name>
</gene>
<dbReference type="EMBL" id="CABFOC020000091">
    <property type="protein sequence ID" value="CAH0058837.1"/>
    <property type="molecule type" value="Genomic_DNA"/>
</dbReference>
<sequence>MQSPPQPASASVFGLVASAVRHEHDAGKVVPDGIRYLGHGFEFALVEKGEELFGGQGREGVSARTRADSPVSSAARTLQKILGTSPYL</sequence>
<dbReference type="AlphaFoldDB" id="A0A9P0EQV0"/>
<keyword evidence="2" id="KW-1185">Reference proteome</keyword>
<name>A0A9P0EQV0_9HYPO</name>
<reference evidence="1" key="1">
    <citation type="submission" date="2021-10" db="EMBL/GenBank/DDBJ databases">
        <authorList>
            <person name="Piombo E."/>
        </authorList>
    </citation>
    <scope>NUCLEOTIDE SEQUENCE</scope>
</reference>
<dbReference type="Proteomes" id="UP000775872">
    <property type="component" value="Unassembled WGS sequence"/>
</dbReference>
<organism evidence="1 2">
    <name type="scientific">Clonostachys solani</name>
    <dbReference type="NCBI Taxonomy" id="160281"/>
    <lineage>
        <taxon>Eukaryota</taxon>
        <taxon>Fungi</taxon>
        <taxon>Dikarya</taxon>
        <taxon>Ascomycota</taxon>
        <taxon>Pezizomycotina</taxon>
        <taxon>Sordariomycetes</taxon>
        <taxon>Hypocreomycetidae</taxon>
        <taxon>Hypocreales</taxon>
        <taxon>Bionectriaceae</taxon>
        <taxon>Clonostachys</taxon>
    </lineage>
</organism>
<evidence type="ECO:0000313" key="2">
    <source>
        <dbReference type="Proteomes" id="UP000775872"/>
    </source>
</evidence>